<dbReference type="WBParaSite" id="Csp11.Scaffold630.g18414.t1">
    <property type="protein sequence ID" value="Csp11.Scaffold630.g18414.t1"/>
    <property type="gene ID" value="Csp11.Scaffold630.g18414"/>
</dbReference>
<dbReference type="Proteomes" id="UP000095282">
    <property type="component" value="Unplaced"/>
</dbReference>
<evidence type="ECO:0000313" key="2">
    <source>
        <dbReference type="WBParaSite" id="Csp11.Scaffold630.g18414.t1"/>
    </source>
</evidence>
<proteinExistence type="predicted"/>
<dbReference type="AlphaFoldDB" id="A0A1I7UQS7"/>
<dbReference type="STRING" id="1561998.A0A1I7UQS7"/>
<evidence type="ECO:0000313" key="1">
    <source>
        <dbReference type="Proteomes" id="UP000095282"/>
    </source>
</evidence>
<accession>A0A1I7UQS7</accession>
<reference evidence="2" key="1">
    <citation type="submission" date="2016-11" db="UniProtKB">
        <authorList>
            <consortium name="WormBaseParasite"/>
        </authorList>
    </citation>
    <scope>IDENTIFICATION</scope>
</reference>
<sequence>MNIRSLAKNGKASSFIISGDCLGIENQLKAPFKRGKKKRGAIQKGTNPTASVTIIGYSWLPTSAIRESVLPSQPDLLFRAKTKTTYGL</sequence>
<organism evidence="1 2">
    <name type="scientific">Caenorhabditis tropicalis</name>
    <dbReference type="NCBI Taxonomy" id="1561998"/>
    <lineage>
        <taxon>Eukaryota</taxon>
        <taxon>Metazoa</taxon>
        <taxon>Ecdysozoa</taxon>
        <taxon>Nematoda</taxon>
        <taxon>Chromadorea</taxon>
        <taxon>Rhabditida</taxon>
        <taxon>Rhabditina</taxon>
        <taxon>Rhabditomorpha</taxon>
        <taxon>Rhabditoidea</taxon>
        <taxon>Rhabditidae</taxon>
        <taxon>Peloderinae</taxon>
        <taxon>Caenorhabditis</taxon>
    </lineage>
</organism>
<protein>
    <submittedName>
        <fullName evidence="2">Uncharacterized protein</fullName>
    </submittedName>
</protein>
<keyword evidence="1" id="KW-1185">Reference proteome</keyword>
<name>A0A1I7UQS7_9PELO</name>